<evidence type="ECO:0000313" key="1">
    <source>
        <dbReference type="EMBL" id="KAF9480389.1"/>
    </source>
</evidence>
<dbReference type="OrthoDB" id="2269034at2759"/>
<dbReference type="Gene3D" id="3.80.10.10">
    <property type="entry name" value="Ribonuclease Inhibitor"/>
    <property type="match status" value="1"/>
</dbReference>
<protein>
    <submittedName>
        <fullName evidence="1">Uncharacterized protein</fullName>
    </submittedName>
</protein>
<dbReference type="SUPFAM" id="SSF52047">
    <property type="entry name" value="RNI-like"/>
    <property type="match status" value="1"/>
</dbReference>
<dbReference type="InterPro" id="IPR032675">
    <property type="entry name" value="LRR_dom_sf"/>
</dbReference>
<dbReference type="EMBL" id="MU155195">
    <property type="protein sequence ID" value="KAF9480389.1"/>
    <property type="molecule type" value="Genomic_DNA"/>
</dbReference>
<comment type="caution">
    <text evidence="1">The sequence shown here is derived from an EMBL/GenBank/DDBJ whole genome shotgun (WGS) entry which is preliminary data.</text>
</comment>
<keyword evidence="2" id="KW-1185">Reference proteome</keyword>
<evidence type="ECO:0000313" key="2">
    <source>
        <dbReference type="Proteomes" id="UP000807469"/>
    </source>
</evidence>
<dbReference type="Proteomes" id="UP000807469">
    <property type="component" value="Unassembled WGS sequence"/>
</dbReference>
<dbReference type="AlphaFoldDB" id="A0A9P5Z5F9"/>
<accession>A0A9P5Z5F9</accession>
<sequence>MGRITKQYPSSLRYLYLSTHYFPENNTIPGQWASLTHLSLRKMQLSPARWFTLIHSFPKLQWGNFRIEASSGPVDNIDTSKCTLPELAEIFIKFNNSDNDSFRISFIFANLYLPSLHTLSIYTLTESWRDIRSVTEIRTILKSTPAITTLILGQGFLSLNQCHNIELLHLMNVVEPIWGIAVQLIHLQLEINLFSYGFKYASSTFLSNTGWLSLKNLMCPIQKISIVDHGLLSLSNRPPDYVLSRLRNLSSEIPNIRFEFTSNSPRWNAEEAWKYWH</sequence>
<proteinExistence type="predicted"/>
<name>A0A9P5Z5F9_9AGAR</name>
<organism evidence="1 2">
    <name type="scientific">Pholiota conissans</name>
    <dbReference type="NCBI Taxonomy" id="109636"/>
    <lineage>
        <taxon>Eukaryota</taxon>
        <taxon>Fungi</taxon>
        <taxon>Dikarya</taxon>
        <taxon>Basidiomycota</taxon>
        <taxon>Agaricomycotina</taxon>
        <taxon>Agaricomycetes</taxon>
        <taxon>Agaricomycetidae</taxon>
        <taxon>Agaricales</taxon>
        <taxon>Agaricineae</taxon>
        <taxon>Strophariaceae</taxon>
        <taxon>Pholiota</taxon>
    </lineage>
</organism>
<gene>
    <name evidence="1" type="ORF">BDN70DRAFT_616250</name>
</gene>
<reference evidence="1" key="1">
    <citation type="submission" date="2020-11" db="EMBL/GenBank/DDBJ databases">
        <authorList>
            <consortium name="DOE Joint Genome Institute"/>
            <person name="Ahrendt S."/>
            <person name="Riley R."/>
            <person name="Andreopoulos W."/>
            <person name="Labutti K."/>
            <person name="Pangilinan J."/>
            <person name="Ruiz-Duenas F.J."/>
            <person name="Barrasa J.M."/>
            <person name="Sanchez-Garcia M."/>
            <person name="Camarero S."/>
            <person name="Miyauchi S."/>
            <person name="Serrano A."/>
            <person name="Linde D."/>
            <person name="Babiker R."/>
            <person name="Drula E."/>
            <person name="Ayuso-Fernandez I."/>
            <person name="Pacheco R."/>
            <person name="Padilla G."/>
            <person name="Ferreira P."/>
            <person name="Barriuso J."/>
            <person name="Kellner H."/>
            <person name="Castanera R."/>
            <person name="Alfaro M."/>
            <person name="Ramirez L."/>
            <person name="Pisabarro A.G."/>
            <person name="Kuo A."/>
            <person name="Tritt A."/>
            <person name="Lipzen A."/>
            <person name="He G."/>
            <person name="Yan M."/>
            <person name="Ng V."/>
            <person name="Cullen D."/>
            <person name="Martin F."/>
            <person name="Rosso M.-N."/>
            <person name="Henrissat B."/>
            <person name="Hibbett D."/>
            <person name="Martinez A.T."/>
            <person name="Grigoriev I.V."/>
        </authorList>
    </citation>
    <scope>NUCLEOTIDE SEQUENCE</scope>
    <source>
        <strain evidence="1">CIRM-BRFM 674</strain>
    </source>
</reference>